<gene>
    <name evidence="3" type="ORF">ACFPQ6_14015</name>
</gene>
<evidence type="ECO:0000313" key="3">
    <source>
        <dbReference type="EMBL" id="MFC5849424.1"/>
    </source>
</evidence>
<protein>
    <submittedName>
        <fullName evidence="3">Bifunctional DNA primase/polymerase</fullName>
    </submittedName>
</protein>
<proteinExistence type="predicted"/>
<feature type="region of interest" description="Disordered" evidence="1">
    <location>
        <begin position="316"/>
        <end position="338"/>
    </location>
</feature>
<feature type="domain" description="DNA primase/polymerase bifunctional N-terminal" evidence="2">
    <location>
        <begin position="10"/>
        <end position="193"/>
    </location>
</feature>
<comment type="caution">
    <text evidence="3">The sequence shown here is derived from an EMBL/GenBank/DDBJ whole genome shotgun (WGS) entry which is preliminary data.</text>
</comment>
<dbReference type="RefSeq" id="WP_380050552.1">
    <property type="nucleotide sequence ID" value="NZ_JBHSOH010000020.1"/>
</dbReference>
<reference evidence="4" key="1">
    <citation type="journal article" date="2019" name="Int. J. Syst. Evol. Microbiol.">
        <title>The Global Catalogue of Microorganisms (GCM) 10K type strain sequencing project: providing services to taxonomists for standard genome sequencing and annotation.</title>
        <authorList>
            <consortium name="The Broad Institute Genomics Platform"/>
            <consortium name="The Broad Institute Genome Sequencing Center for Infectious Disease"/>
            <person name="Wu L."/>
            <person name="Ma J."/>
        </authorList>
    </citation>
    <scope>NUCLEOTIDE SEQUENCE [LARGE SCALE GENOMIC DNA]</scope>
    <source>
        <strain evidence="4">CGMCC 1.15053</strain>
    </source>
</reference>
<dbReference type="Pfam" id="PF09250">
    <property type="entry name" value="Prim-Pol"/>
    <property type="match status" value="1"/>
</dbReference>
<dbReference type="EMBL" id="JBHSOH010000020">
    <property type="protein sequence ID" value="MFC5849424.1"/>
    <property type="molecule type" value="Genomic_DNA"/>
</dbReference>
<dbReference type="CDD" id="cd04859">
    <property type="entry name" value="Prim_Pol"/>
    <property type="match status" value="1"/>
</dbReference>
<feature type="compositionally biased region" description="Basic and acidic residues" evidence="1">
    <location>
        <begin position="319"/>
        <end position="328"/>
    </location>
</feature>
<evidence type="ECO:0000259" key="2">
    <source>
        <dbReference type="SMART" id="SM00943"/>
    </source>
</evidence>
<accession>A0ABW1DM79</accession>
<feature type="compositionally biased region" description="Basic residues" evidence="1">
    <location>
        <begin position="329"/>
        <end position="338"/>
    </location>
</feature>
<dbReference type="SMART" id="SM00943">
    <property type="entry name" value="Prim-Pol"/>
    <property type="match status" value="1"/>
</dbReference>
<evidence type="ECO:0000256" key="1">
    <source>
        <dbReference type="SAM" id="MobiDB-lite"/>
    </source>
</evidence>
<sequence>MNAQQTYEYARALVAAGVSVIPVETAGERAKKPHYKALVGTGFFEEKFSKRADRVVKVPRWESFQKEHVRDADLRAWVFRFGVRGFAMVTGEVSGLVALDFDPASLDVLARLGWTPHVRTPSGGAHVYVRHPGWRVKTLTGSSVKDARFRLPEGLDVRGDGGYVVLPPTETEKGAYIRTGERKPLDRELIPELLQVGGKAIYLKAAVGLMHAPAPEAQAAPRQIVPVPVFAEHDPRPYLGTMVDKAVGLAWERGRNEGGFWLARQMRDNGYSQDETLALYEAYVSLVPDTDTHGHRDPYTYDEYSTSVASAFRRAARNPWDERENTKEARRKAQGAAL</sequence>
<dbReference type="Proteomes" id="UP001595979">
    <property type="component" value="Unassembled WGS sequence"/>
</dbReference>
<keyword evidence="4" id="KW-1185">Reference proteome</keyword>
<dbReference type="SUPFAM" id="SSF56747">
    <property type="entry name" value="Prim-pol domain"/>
    <property type="match status" value="1"/>
</dbReference>
<organism evidence="3 4">
    <name type="scientific">Deinococcus petrolearius</name>
    <dbReference type="NCBI Taxonomy" id="1751295"/>
    <lineage>
        <taxon>Bacteria</taxon>
        <taxon>Thermotogati</taxon>
        <taxon>Deinococcota</taxon>
        <taxon>Deinococci</taxon>
        <taxon>Deinococcales</taxon>
        <taxon>Deinococcaceae</taxon>
        <taxon>Deinococcus</taxon>
    </lineage>
</organism>
<dbReference type="InterPro" id="IPR015330">
    <property type="entry name" value="DNA_primase/pol_bifunc_N"/>
</dbReference>
<name>A0ABW1DM79_9DEIO</name>
<evidence type="ECO:0000313" key="4">
    <source>
        <dbReference type="Proteomes" id="UP001595979"/>
    </source>
</evidence>